<dbReference type="CDD" id="cd04301">
    <property type="entry name" value="NAT_SF"/>
    <property type="match status" value="1"/>
</dbReference>
<keyword evidence="1 4" id="KW-0808">Transferase</keyword>
<feature type="domain" description="N-acetyltransferase" evidence="3">
    <location>
        <begin position="7"/>
        <end position="151"/>
    </location>
</feature>
<evidence type="ECO:0000313" key="5">
    <source>
        <dbReference type="Proteomes" id="UP000184517"/>
    </source>
</evidence>
<accession>A0A1M4ULQ4</accession>
<dbReference type="RefSeq" id="WP_072838095.1">
    <property type="nucleotide sequence ID" value="NZ_FQVF01000003.1"/>
</dbReference>
<dbReference type="Proteomes" id="UP000184517">
    <property type="component" value="Unassembled WGS sequence"/>
</dbReference>
<reference evidence="5" key="1">
    <citation type="submission" date="2016-11" db="EMBL/GenBank/DDBJ databases">
        <authorList>
            <person name="Varghese N."/>
            <person name="Submissions S."/>
        </authorList>
    </citation>
    <scope>NUCLEOTIDE SEQUENCE [LARGE SCALE GENOMIC DNA]</scope>
    <source>
        <strain evidence="5">DSM 16579</strain>
    </source>
</reference>
<dbReference type="PANTHER" id="PTHR10545:SF42">
    <property type="entry name" value="ACETYLTRANSFERASE"/>
    <property type="match status" value="1"/>
</dbReference>
<dbReference type="Pfam" id="PF00583">
    <property type="entry name" value="Acetyltransf_1"/>
    <property type="match status" value="1"/>
</dbReference>
<evidence type="ECO:0000313" key="4">
    <source>
        <dbReference type="EMBL" id="SHE57585.1"/>
    </source>
</evidence>
<keyword evidence="5" id="KW-1185">Reference proteome</keyword>
<gene>
    <name evidence="4" type="ORF">SAMN02745753_00435</name>
</gene>
<dbReference type="Gene3D" id="3.40.630.30">
    <property type="match status" value="1"/>
</dbReference>
<evidence type="ECO:0000256" key="2">
    <source>
        <dbReference type="ARBA" id="ARBA00023315"/>
    </source>
</evidence>
<name>A0A1M4ULQ4_9GAMM</name>
<keyword evidence="2" id="KW-0012">Acyltransferase</keyword>
<dbReference type="EMBL" id="FQVF01000003">
    <property type="protein sequence ID" value="SHE57585.1"/>
    <property type="molecule type" value="Genomic_DNA"/>
</dbReference>
<dbReference type="AlphaFoldDB" id="A0A1M4ULQ4"/>
<dbReference type="GO" id="GO:0008080">
    <property type="term" value="F:N-acetyltransferase activity"/>
    <property type="evidence" value="ECO:0007669"/>
    <property type="project" value="TreeGrafter"/>
</dbReference>
<organism evidence="4 5">
    <name type="scientific">Marinomonas polaris DSM 16579</name>
    <dbReference type="NCBI Taxonomy" id="1122206"/>
    <lineage>
        <taxon>Bacteria</taxon>
        <taxon>Pseudomonadati</taxon>
        <taxon>Pseudomonadota</taxon>
        <taxon>Gammaproteobacteria</taxon>
        <taxon>Oceanospirillales</taxon>
        <taxon>Oceanospirillaceae</taxon>
        <taxon>Marinomonas</taxon>
    </lineage>
</organism>
<dbReference type="InterPro" id="IPR016181">
    <property type="entry name" value="Acyl_CoA_acyltransferase"/>
</dbReference>
<sequence>MSQSPNIIITSVKPEDYTQWLPYWLSYQEFYKVQLADEVTAATWKRFFDENVPVYCAVAREGEKILGFAHYLFHDSTWGINNFCYLEDLFVHPATRGKHIGKKLIQYVKEKAQAKNSDRFYWHTQESNKVAQRLYNWVAEEPGVIEYRMTL</sequence>
<dbReference type="SUPFAM" id="SSF55729">
    <property type="entry name" value="Acyl-CoA N-acyltransferases (Nat)"/>
    <property type="match status" value="1"/>
</dbReference>
<protein>
    <submittedName>
        <fullName evidence="4">Acetyltransferase (GNAT) family protein</fullName>
    </submittedName>
</protein>
<dbReference type="InterPro" id="IPR000182">
    <property type="entry name" value="GNAT_dom"/>
</dbReference>
<dbReference type="PROSITE" id="PS51186">
    <property type="entry name" value="GNAT"/>
    <property type="match status" value="1"/>
</dbReference>
<dbReference type="STRING" id="1122206.SAMN02745753_00435"/>
<evidence type="ECO:0000259" key="3">
    <source>
        <dbReference type="PROSITE" id="PS51186"/>
    </source>
</evidence>
<dbReference type="InterPro" id="IPR051016">
    <property type="entry name" value="Diverse_Substrate_AcTransf"/>
</dbReference>
<dbReference type="OrthoDB" id="9805924at2"/>
<evidence type="ECO:0000256" key="1">
    <source>
        <dbReference type="ARBA" id="ARBA00022679"/>
    </source>
</evidence>
<proteinExistence type="predicted"/>
<dbReference type="PANTHER" id="PTHR10545">
    <property type="entry name" value="DIAMINE N-ACETYLTRANSFERASE"/>
    <property type="match status" value="1"/>
</dbReference>